<gene>
    <name evidence="2" type="ORF">C2G38_2048756</name>
</gene>
<accession>A0A397U1I1</accession>
<proteinExistence type="predicted"/>
<name>A0A397U1I1_9GLOM</name>
<dbReference type="Proteomes" id="UP000266673">
    <property type="component" value="Unassembled WGS sequence"/>
</dbReference>
<feature type="domain" description="Serine-threonine/tyrosine-protein kinase catalytic" evidence="1">
    <location>
        <begin position="1"/>
        <end position="64"/>
    </location>
</feature>
<reference evidence="2 3" key="1">
    <citation type="submission" date="2018-06" db="EMBL/GenBank/DDBJ databases">
        <title>Comparative genomics reveals the genomic features of Rhizophagus irregularis, R. cerebriforme, R. diaphanum and Gigaspora rosea, and their symbiotic lifestyle signature.</title>
        <authorList>
            <person name="Morin E."/>
            <person name="San Clemente H."/>
            <person name="Chen E.C.H."/>
            <person name="De La Providencia I."/>
            <person name="Hainaut M."/>
            <person name="Kuo A."/>
            <person name="Kohler A."/>
            <person name="Murat C."/>
            <person name="Tang N."/>
            <person name="Roy S."/>
            <person name="Loubradou J."/>
            <person name="Henrissat B."/>
            <person name="Grigoriev I.V."/>
            <person name="Corradi N."/>
            <person name="Roux C."/>
            <person name="Martin F.M."/>
        </authorList>
    </citation>
    <scope>NUCLEOTIDE SEQUENCE [LARGE SCALE GENOMIC DNA]</scope>
    <source>
        <strain evidence="2 3">DAOM 194757</strain>
    </source>
</reference>
<dbReference type="Pfam" id="PF07714">
    <property type="entry name" value="PK_Tyr_Ser-Thr"/>
    <property type="match status" value="1"/>
</dbReference>
<dbReference type="Gene3D" id="1.10.510.10">
    <property type="entry name" value="Transferase(Phosphotransferase) domain 1"/>
    <property type="match status" value="1"/>
</dbReference>
<organism evidence="2 3">
    <name type="scientific">Gigaspora rosea</name>
    <dbReference type="NCBI Taxonomy" id="44941"/>
    <lineage>
        <taxon>Eukaryota</taxon>
        <taxon>Fungi</taxon>
        <taxon>Fungi incertae sedis</taxon>
        <taxon>Mucoromycota</taxon>
        <taxon>Glomeromycotina</taxon>
        <taxon>Glomeromycetes</taxon>
        <taxon>Diversisporales</taxon>
        <taxon>Gigasporaceae</taxon>
        <taxon>Gigaspora</taxon>
    </lineage>
</organism>
<dbReference type="GO" id="GO:0004672">
    <property type="term" value="F:protein kinase activity"/>
    <property type="evidence" value="ECO:0007669"/>
    <property type="project" value="InterPro"/>
</dbReference>
<dbReference type="InterPro" id="IPR001245">
    <property type="entry name" value="Ser-Thr/Tyr_kinase_cat_dom"/>
</dbReference>
<dbReference type="SUPFAM" id="SSF56112">
    <property type="entry name" value="Protein kinase-like (PK-like)"/>
    <property type="match status" value="1"/>
</dbReference>
<dbReference type="STRING" id="44941.A0A397U1I1"/>
<dbReference type="InterPro" id="IPR011009">
    <property type="entry name" value="Kinase-like_dom_sf"/>
</dbReference>
<comment type="caution">
    <text evidence="2">The sequence shown here is derived from an EMBL/GenBank/DDBJ whole genome shotgun (WGS) entry which is preliminary data.</text>
</comment>
<evidence type="ECO:0000313" key="3">
    <source>
        <dbReference type="Proteomes" id="UP000266673"/>
    </source>
</evidence>
<keyword evidence="3" id="KW-1185">Reference proteome</keyword>
<evidence type="ECO:0000259" key="1">
    <source>
        <dbReference type="Pfam" id="PF07714"/>
    </source>
</evidence>
<dbReference type="EMBL" id="QKWP01002262">
    <property type="protein sequence ID" value="RIB04064.1"/>
    <property type="molecule type" value="Genomic_DNA"/>
</dbReference>
<dbReference type="OrthoDB" id="2490842at2759"/>
<sequence length="179" mass="20738">MWEVSSGRLAFSDKKHDLCFLTEVCDGLRPTVAKDMPQCYVDLMKRCWDNDPKKRPMASEIYEVIQSWKNNYEILLKFNNYETIFEELEAIHPQAVYTSRFISLKELEILNSRAVCTNGIINDDDKITESQENNKIIESQENSNIIESQDDNIPIEHLNKLMLEILKDKAASVSLSLCE</sequence>
<dbReference type="AlphaFoldDB" id="A0A397U1I1"/>
<evidence type="ECO:0000313" key="2">
    <source>
        <dbReference type="EMBL" id="RIB04064.1"/>
    </source>
</evidence>
<protein>
    <recommendedName>
        <fullName evidence="1">Serine-threonine/tyrosine-protein kinase catalytic domain-containing protein</fullName>
    </recommendedName>
</protein>